<evidence type="ECO:0000256" key="1">
    <source>
        <dbReference type="SAM" id="MobiDB-lite"/>
    </source>
</evidence>
<sequence length="6868" mass="756143">MPPTPPRSTTPTTASDDAASTISDVSSTSARLQATKDSLHQHVALLHQLMRLAPEFAAPLPAATVIALEERYLRFLAWLATRPPTAGISKMLPPLDVLYAWYTHIVCDLTSYADDLGALFGQDARDAVLATPFPLDVAWSEYGSTDHQELWLATTGHAWTLHDDLAARPRSNVVVSCRACGTQTSVPVETYVDVYQNGHGAVSCAACHAAISVETMVQHLSVFPGDRHHTPLFRFTLNLAESVQFVASQITSVMDNLPSEEFGVREAAEMSVVLRSLLATAAARGPGSTDPPLQIEPDVLLVYWNRLLTPQDYLDFSLERFGKIVVLNQEAVIRSPLAATLTKAESAVIAAKTPAKPALAPKRSLTDMKRHLDKMEKEVQSLAPGTGAAAASSKIKGPSVNALRAMFESNKKTKRKIQVHVAGKVDPSTPWNVLLTQESLSGHLDLLESFAMHLSLARHQDKRVEGMVDTRYLLKAEQRYYLWLVMLSEGSSILPPIDVLLCWYSHMTHVPTYEHDLRTIFGEAALPALLAEPFPLQQFLTQALNRTVDVESQNAWEAYTGQPFVLLHNADVVEHPWVLQCPSCCSYCSVEVADFAKLRMGEKSVECPVCWRVITKQQLLLMRDPQVHAAFSVFSIDLVRTVQEWRREVLSQLIDLRVNNVNFDAAVEKYQSQAWKRSVVVTDPHGQESVFHLESKDWTTDVLLAYLTHTMWPNHFIAAARGQYGVAADHHAYHLVLQDAGLNYHHWDTTRGRPLRLRKSAPMAEVSRVTNVDDVVVEDGRRVSHADLQAMDHPLEALITAETVKEVQTMAKYLARADVKPQLASPVYLAAAVRRYALYLKALKASPEVDSLVMPVDVALMMQVHMSSPAAFAADIAAFASNAFARQRIFGKFAPLARAAASEPLNAEVQAQWGQMMHEPYVLSLKDAAKALVRSKVASPASFDLAAAVPVFVKAVAASTHVSVGLVRDDYKNVMAKSMIVTSADGMQELYSIATETAAATVGQIIHTGRPAYYQMWFHETFGVALTDLAPPAPVAAKGQPVKITLTLDLLDQPAAEKQDKYSKIAFAKFLSVKLLKQLHQVYAALTESDDVAAQLANPAFVAKAATRYLAFVQAAGSAASVPDMTLPFDVAVVMQAHMVDAAAFEMDMEARIPATAQRARFLQAVKQPLVRAMTQVATTKDQAAWTALTGLEYDASASAHVPVDAADLVFDFATAVPKLMAALTLAVQVPVAEIEAVRKAYERHVDSMLVQRNEEDVRSVYLLRPEDAHAQLGSFMHATHAGEYHRWFKDHFGVKVSAVSGQRPKKATKARIMVTMSVFANKNVAQDRDVVLDLPTADVIRAAANSAESVIGHEHAVVAQYVRYIQALASSKPSALTAPVALVLVAHMLSPVEFKRDIGRLVPASKVEATIHAARAALSADHVGSSNSTVTASSSARLARLEKNLPSLVAIITKAVDDHAATPSVSYRRAFTNALAMTEAHGKQLYSFMFSPEHALAHIDHVLSAGYETECQTQFGHVGTLFAIPSVDVAECAEDAVINEATLREVQIGAKYLSRADVKAHLANKAYLAAAERRYVAYLNALNTMPEATAVIPPVDVALMMQLHMALAPAFVRDMRAFARDEIAYRRIMAMTAPFFKSVAAEPLSADMQAKWGRITHEPFVLTANDANRALMASQAYKRTSPISVELAFVLPQFVETVLASTKVTAAQVEAEHDNWANKAVVVTLADGMQELASITPATPVSRIGCVISTGRPLQHQAWFETTYGVPMTKLAPAVPEKTAGSVKVTVALDTTKKNVDAAPKYSKLAFAKYLSAKLLRQLQQVHAALSKEPELIMQFQQPAALAYTTRRYLKFVQSAAQSPVLAAAAVVPADVALLMLVHVADPAAFEHDLEKFVPVAAQRARLLDAVKVPLVRTITELETPKAIHAWTELTGLDEDNDIPADEFTGVKLVCNFPASLAKLMDVLALTAHVSDIETVRKSYARHVDTGIIMHDEAGSASLYFLEPADVFARIGELMHMAHPAAYQSWFEEAFGAKVSTISEGQVDEHDRLISDKTVREVQVMAKYLSRADVKVHLASKAYLMAAERRYVAYLNALNTTPESAEVIPPADVALMMQLHMALAPAFVRDVRAFARNEEAFQRIMAVTAPFFKSVSAEPLSADMQAKWGRITHEQFVLTASDANRALTASQAYKCTSPISFDLSLVLPQFVETVMASTKFTAADVKAAHSNWTSKSFIVTLADGMQELASIASVTPTSRIGCIISAGRPLQHQAWFETTYGVPIAALAPPKDEQTANRVIVTVSLDAEVEKADAAPKYSKIAFAKYLSAKLLRQLQQVHAALSEEPELITQFQQPAALAYTTRRYLKFVQSAAQSPELAATAVVPADVALLMHVHMTDAAAFEHDLEKLIPVAAQRVRLLEAVKVPLVRTITELETPKSVRSWIQLTGLDEENDVPAESFVEVSLACNFPANLAKFMDALALTAQVSDIETVRKSYARHVDTGIITHDDAGSASLYFLEPVGALARVGELMHMAHPTEYQSWFEEAFGARVSTLSKGHVDAHDGLISDKTVREVQVGAKYLSRADVKAHLANKAYLAAAERRYVTYLTALNTKPEATAVIPPADVALMMQLHMALAPAFVRDMRAFAHTEEAFQRIMAVTAPFFKSVSAEPLSADVQAKWGRITHEPFVLTANDANRALTASQAYKRAAPISFELALILPQFIETIMASTTVTAAQVKAAHSNWTNKSFVVTLADGTQELASIASVTPTSRIGCVISTGRPLQHQAWFETTYGVPIAALAPPKDEQTANRVIVTVSLDAEEEKADAAPKYSKIAFAKYLSAKLLRQLQQVHAALSEEPELITQFQQPAALAYTTRRYLKFVQSAAQSPVLAAAAVVPADVALLMQVHMTDAAAFEHDLEKLVPVAAQRARLLDAVELPLVRTITELETPKALRAWTQLTGLDEDNDVPAESFVEVSLSCNFAAALAKLMEALALTVQVSDIESVRKAYARHVDTGIIMHDEKGRASLYFLEPADSLARVGELMHTAHPTAYQAWFQKEFGAKVLTLTNAEPRGHDALISDKTVREVQVMAKYLSRADVKAHLASKAYLMAAERRYVAYLNALNTVPEADAVIPPADVALMMQLHMALAPAFVRDMRAFASKNEAYQRIMGKTAPFYKSVAAEPLNAEMQAKWGRITHEPFVLTANDANRALTASQAYKRTAPISVDLSLVLPQFVETVMTSAKVTAGQVKADHSNWTSKSFVVTLADGDQELVSIASTTPASRIGCIISTGRPLLHQTWFDKTYGVSITKLAPPAPAHTAEYFKVMVSLDADEHNADVAPKYSKLAFAKYLSAKLLRRLQQVYEVLAEEPELIANFQQANTLATSTRRYLKFLQSAAQSPDLAATAVVPVDVALLMHAHMAEPVAFERDVEVIVPVAAQRVRLLEAVQVPLVRTITELETPKSIRAWTQLTGLDDESNVPADTFADISLSCNFATALPKFMDALALTAQVSDVELVRKAYARHVDTGIIMYDEKGRSSLYFLEPANVSARVGELMHTAHPAAYQMWFKTEFGANVSTIFDPQARSNDELVSNASVRQVQVMAKYLAKADVKAHLANRTYLAAAERRYVTYLKALNTSPEAGSLIPPADVALMMQVHMASPAVFARDIDAFAANKAARQRIMGKTAPFHRAIASEPMPAEMQAKWGKMTHEPFVLTIHEAAKVVVRAKGHSPVSMNLALAIPSFVASISGSAGVTAAAVRADYTNVLTKSTLMTLADGTLELHSIATPTAASAAGHVIHTGHPEQYQTWFRDTFGVPVSMLAPPIPAADRELIKLTVSLDAAEQYNGPSAQFSKIAFAKFLSTKLLKQLHTVHEFFQEHDDVLLRLLEPAALAHANVRYLRFVQAIATTKTVPSDLVLPLDVALIMQAHMANPAAFEWYMEQLISSPMQRMQFLAAVEVPLVQSMLGTASSKARAQWERVTGLPFDVVEPTTATAVDVVFDMSENVPLLLEALRLAAEQPVDDIVAIRQTYAQFVESAIVMQNEAGTRSLYSFQPTTDRVKVATLMHSAHPAAYQTWFHEQFHVKVSQLGSSLQIPKSFAVVQSAEEDENYEPVSDALVRQSHIIAKYLAKPDVKAHLANKAYLVAAERRYIMYLKTMAASSDAAAVVPPADVALMMQVHMASPEHFARDVAAFTKDSTSAARILGKESPLFQSVSMEPATAAMQSQWGIATHEPYVLTVQEAAKSFNRSRSVVAHASVSVDLVAIVPTFVESILDSVRVSDAQIRQEYANYMAKSMVVTLADGKQELHSIATPTAATKIGHALATSRPAKYQRWFVQSFGVPITALAPSSSVKKDAVVKVLVSLDTAEKPVEKHAKFSKLSFAKYLSVKLLKHLHRSQAYLAEHTSLMARLADPAGLDLSVRRYVKFLHSAASAPARDLDFALPVDVALLMQAHMANAAVFARDMAVLIPDAARRTAVLKSVELPLVRSMLEPNKAANKDAWKRVTGLSINAVPVQSDVSYLDVDFVAAVSQIVDLLDVAASTSSTELETVRQALAQFVEGATPIRSEDGACALYSLEPVDSRIRLGWFMLSAFAADFPAWFQGEFGAAVQDVDLSQLVQVPTTSVTIAERAAQLISTDDVVQFHEGLQALLQHVSHIRLTDVNEYIEAVYATLGHLDAVESLPAVTRLIAVLHQTFPERYSWDIKAIVCDAQVNIHEIYSLVKHRLAVVERIIAHADLATAAKDYQRAMDDAVVVKHEDGSEELYTLTPITDGCMLAHILHMTRVDQYEWFLSDRFEHLLSLFKPVVVDERASAVIIDVDALTMPLQNAAAAAPRDAAVDVLLDAALLKTSLAQLKDALRCGPSHFTLDEVKAYVEQQPPHQSLVAMVHATFAAAHAKDLLKFQFQEPLDLPAFCSRLNARLSLLRSLAQQEGDFFAAYYEYQRAIADAVVISNALKEPELYSLVSMSPAAMLLHAAHTSVPLEYQNFALERFGTVAGILTESGEANILESASRVDTHGHVQIAITDLSPQPKSTQPAHSPLDHVYVSVSKVTHVERVLREASDFTVGDVEAYLSNPVKAPRSEEIHLVHATFAKEFTDHMLAIQFQEPVPAAAFQAGLNSRLHALRDVVQRVGKIDLPSALVEYERALADAFALKNSQGEWELYTLSPFSDAAWVLHVAHMSKPDQYENFALEHFGHVLGFFKVPPHLIRTAPAPIAFEVSPASLSTKQGHVERALPSAAPSFVEASSIITYEDAVRFYMHAVAMLVSVTTITDDDVQAYVHALQECHDGDGEVELVSMLHTTHVERYSDDINALVAGKSVDLTQLRRLLEARFDLLRALIAKVKANSLSDAVAEYSRAVDEAVLMTAQDGSHELFTMVPLSPAALFVHVAHVAQRAEYYDFAARRFGAVVSFLKPARLIDVSVGETDDDVEMVVLQRQLPAVASVNSKAKTVKIAVEQWDAQEAKTQEASVAEKKAAENSELTLEFLSGLQAAFNTVAAAGWSMAWVLSYVWYLNELRMKEAPGEVPPVIKLVALVHASMCDRFVSDLAQLIGADHVAHVAKLLSASLLEDWTPVVFDEQAASHQELSLDGEEFASRLERRFASVQRVFAEAQLSLTSNTAYQRALDTSVIISGPKRRAELFTTAALTPDVLLAHVFHTSQVEEYREYMAARFGQTLGFLPLEVVVDHDAESLRSLPEAEDAIPRPVENGDIQLTLPKNKAHHADLVDDKDFDDKVAAKRRSLPKLESFITLHDIEAFREFWLGNEMLMRFNNRIYVVNAIQRYQSWLSMPYPILPPPDVAVVHQIHKFSNRIYEDLHDVYAEFTRYPTYTTDEAILSWERATGTPWTLNNSTTYHCRNCYATIALTPATVKCVICRTPLLSSPFSAVILNQAQPFLNVVRTVPKLMPIEIWTSYATWLEQAIIIGTQDGSKYLRSVQPDTDAVLVGHLVHVMHPARFRRAMLSLFGMQISFFMPLLAHPITPDSLLISPPPTRPQSPHQTAQVVSRDLDFGVDDKAAAAVKDGAAVLEEIVDRGIVVDRDLEVELLTSLGPKFIEPEVRKVRSRPSSVVKEPPQAPEVNGDIIERHWALVRTLLQIETSYDPALLVRSESRYLKWLTMLSETKQLHLIPPVDVALMFHIHAQFPDVFYQDLVALFGDKDARDLLDFSILDADVGYYQRDIDPESEAAWESYTGEPYLYHHATAATAYMLSCPACSTIQSVGQDDIVQLKTQVCDLKCPTCDRQSTLEQLRVNNRGIAPFHVNFIHQAPVWRARMSKLLNEASKVLPDAASAKYEQYVRLTVDVVQNGTSTLYSIVDLDQHIYAGHAAHLLFPGPYRRMVQGRFGRWVLLIKLDDPLPPFPIAAPIELAIPAMPPIPTEEPIADSSPRRSRAVSVATFTSAVSTVTTAASEPAPEFTVRGDTLVSFFQLCQALLRCADFKLADEAARYLFWYRAEARYVQFIELMQHTVVEGHALPLPPLDVLMMWMVHLMDSHRYIEDLVRISGDIKLLNFGFPLDKVTMFLVAHQDTLSAESWAAFVPSSHAESWTSFTKQPFVLDAASQATEALTCPYCHFAQEWECGPYTEMRRGTRVLFCKACDKWMTQSTLSAWRLVQDLTLAEKGQGHVGGTLLNLAKGKIDYKLAHSVHKLLFFTHSTSITEILDARLHELDVINPWKELDLAAILHDYLQTAVEKEYSGKRKDLKRKADIVTTKILAYYQNVVTPLSLDLVRSLDHWTQLTQDMVDHFNAFSLKEAETVLDRYIKFMRLLEDQRKDAAASTNHLVPALDILLAHRCHLLDPLAFQKYCVFKFGKIMDFSRFTSKEELLQEYKDMGALWTRKYSTPFDVSFKRKKKKGIKKLVGMLFGSK</sequence>
<dbReference type="EMBL" id="GG745329">
    <property type="protein sequence ID" value="KNE55435.1"/>
    <property type="molecule type" value="Genomic_DNA"/>
</dbReference>
<protein>
    <submittedName>
        <fullName evidence="2">Uncharacterized protein</fullName>
    </submittedName>
</protein>
<dbReference type="Pfam" id="PF07173">
    <property type="entry name" value="GRDP-like"/>
    <property type="match status" value="4"/>
</dbReference>
<dbReference type="STRING" id="578462.A0A0L0RZ62"/>
<dbReference type="PANTHER" id="PTHR34365:SF7">
    <property type="entry name" value="GLYCINE-RICH DOMAIN-CONTAINING PROTEIN 1"/>
    <property type="match status" value="1"/>
</dbReference>
<dbReference type="VEuPathDB" id="FungiDB:AMAG_01325"/>
<dbReference type="InterPro" id="IPR009836">
    <property type="entry name" value="GRDP-like"/>
</dbReference>
<evidence type="ECO:0000313" key="2">
    <source>
        <dbReference type="EMBL" id="KNE55435.1"/>
    </source>
</evidence>
<organism evidence="2 3">
    <name type="scientific">Allomyces macrogynus (strain ATCC 38327)</name>
    <name type="common">Allomyces javanicus var. macrogynus</name>
    <dbReference type="NCBI Taxonomy" id="578462"/>
    <lineage>
        <taxon>Eukaryota</taxon>
        <taxon>Fungi</taxon>
        <taxon>Fungi incertae sedis</taxon>
        <taxon>Blastocladiomycota</taxon>
        <taxon>Blastocladiomycetes</taxon>
        <taxon>Blastocladiales</taxon>
        <taxon>Blastocladiaceae</taxon>
        <taxon>Allomyces</taxon>
    </lineage>
</organism>
<keyword evidence="3" id="KW-1185">Reference proteome</keyword>
<evidence type="ECO:0000313" key="3">
    <source>
        <dbReference type="Proteomes" id="UP000054350"/>
    </source>
</evidence>
<reference evidence="3" key="2">
    <citation type="submission" date="2009-11" db="EMBL/GenBank/DDBJ databases">
        <title>The Genome Sequence of Allomyces macrogynus strain ATCC 38327.</title>
        <authorList>
            <consortium name="The Broad Institute Genome Sequencing Platform"/>
            <person name="Russ C."/>
            <person name="Cuomo C."/>
            <person name="Shea T."/>
            <person name="Young S.K."/>
            <person name="Zeng Q."/>
            <person name="Koehrsen M."/>
            <person name="Haas B."/>
            <person name="Borodovsky M."/>
            <person name="Guigo R."/>
            <person name="Alvarado L."/>
            <person name="Berlin A."/>
            <person name="Borenstein D."/>
            <person name="Chen Z."/>
            <person name="Engels R."/>
            <person name="Freedman E."/>
            <person name="Gellesch M."/>
            <person name="Goldberg J."/>
            <person name="Griggs A."/>
            <person name="Gujja S."/>
            <person name="Heiman D."/>
            <person name="Hepburn T."/>
            <person name="Howarth C."/>
            <person name="Jen D."/>
            <person name="Larson L."/>
            <person name="Lewis B."/>
            <person name="Mehta T."/>
            <person name="Park D."/>
            <person name="Pearson M."/>
            <person name="Roberts A."/>
            <person name="Saif S."/>
            <person name="Shenoy N."/>
            <person name="Sisk P."/>
            <person name="Stolte C."/>
            <person name="Sykes S."/>
            <person name="Walk T."/>
            <person name="White J."/>
            <person name="Yandava C."/>
            <person name="Burger G."/>
            <person name="Gray M.W."/>
            <person name="Holland P.W.H."/>
            <person name="King N."/>
            <person name="Lang F.B.F."/>
            <person name="Roger A.J."/>
            <person name="Ruiz-Trillo I."/>
            <person name="Lander E."/>
            <person name="Nusbaum C."/>
        </authorList>
    </citation>
    <scope>NUCLEOTIDE SEQUENCE [LARGE SCALE GENOMIC DNA]</scope>
    <source>
        <strain evidence="3">ATCC 38327</strain>
    </source>
</reference>
<dbReference type="Proteomes" id="UP000054350">
    <property type="component" value="Unassembled WGS sequence"/>
</dbReference>
<feature type="region of interest" description="Disordered" evidence="1">
    <location>
        <begin position="1"/>
        <end position="21"/>
    </location>
</feature>
<accession>A0A0L0RZ62</accession>
<dbReference type="OrthoDB" id="5553360at2759"/>
<feature type="compositionally biased region" description="Low complexity" evidence="1">
    <location>
        <begin position="9"/>
        <end position="21"/>
    </location>
</feature>
<name>A0A0L0RZ62_ALLM3</name>
<dbReference type="PANTHER" id="PTHR34365">
    <property type="entry name" value="ENOLASE (DUF1399)"/>
    <property type="match status" value="1"/>
</dbReference>
<proteinExistence type="predicted"/>
<gene>
    <name evidence="2" type="ORF">AMAG_01325</name>
</gene>
<reference evidence="2 3" key="1">
    <citation type="submission" date="2009-11" db="EMBL/GenBank/DDBJ databases">
        <title>Annotation of Allomyces macrogynus ATCC 38327.</title>
        <authorList>
            <consortium name="The Broad Institute Genome Sequencing Platform"/>
            <person name="Russ C."/>
            <person name="Cuomo C."/>
            <person name="Burger G."/>
            <person name="Gray M.W."/>
            <person name="Holland P.W.H."/>
            <person name="King N."/>
            <person name="Lang F.B.F."/>
            <person name="Roger A.J."/>
            <person name="Ruiz-Trillo I."/>
            <person name="Young S.K."/>
            <person name="Zeng Q."/>
            <person name="Gargeya S."/>
            <person name="Fitzgerald M."/>
            <person name="Haas B."/>
            <person name="Abouelleil A."/>
            <person name="Alvarado L."/>
            <person name="Arachchi H.M."/>
            <person name="Berlin A."/>
            <person name="Chapman S.B."/>
            <person name="Gearin G."/>
            <person name="Goldberg J."/>
            <person name="Griggs A."/>
            <person name="Gujja S."/>
            <person name="Hansen M."/>
            <person name="Heiman D."/>
            <person name="Howarth C."/>
            <person name="Larimer J."/>
            <person name="Lui A."/>
            <person name="MacDonald P.J.P."/>
            <person name="McCowen C."/>
            <person name="Montmayeur A."/>
            <person name="Murphy C."/>
            <person name="Neiman D."/>
            <person name="Pearson M."/>
            <person name="Priest M."/>
            <person name="Roberts A."/>
            <person name="Saif S."/>
            <person name="Shea T."/>
            <person name="Sisk P."/>
            <person name="Stolte C."/>
            <person name="Sykes S."/>
            <person name="Wortman J."/>
            <person name="Nusbaum C."/>
            <person name="Birren B."/>
        </authorList>
    </citation>
    <scope>NUCLEOTIDE SEQUENCE [LARGE SCALE GENOMIC DNA]</scope>
    <source>
        <strain evidence="2 3">ATCC 38327</strain>
    </source>
</reference>